<sequence length="243" mass="26026">MTLLLRLPNPPPPPPPPPPRRSRAGLEQHHALLTRFVSLCGSFAAPSYAAAAFRAVAAPSLPLFNAVLAAHARSSPLPAALAHFNLLRRRSPDPPDAFSFPPSSAPAPAPPRSPPAPPPTPPLRSGLDADLFVRTALVDFYGKCRDVAAARRLFDSMEVRNNVSWTAMLIGYLAVNDLASARALFDEMPAKNVVSFNAMIDGYAKSGNLASARKLFDEMPERIKTSDPTSYCCRADVGMCSIG</sequence>
<dbReference type="EMBL" id="LR862131">
    <property type="protein sequence ID" value="CAD1836762.1"/>
    <property type="molecule type" value="Genomic_DNA"/>
</dbReference>
<dbReference type="GO" id="GO:0009451">
    <property type="term" value="P:RNA modification"/>
    <property type="evidence" value="ECO:0007669"/>
    <property type="project" value="InterPro"/>
</dbReference>
<feature type="region of interest" description="Disordered" evidence="4">
    <location>
        <begin position="1"/>
        <end position="24"/>
    </location>
</feature>
<protein>
    <recommendedName>
        <fullName evidence="6">Pentatricopeptide repeat-containing protein</fullName>
    </recommendedName>
</protein>
<evidence type="ECO:0008006" key="6">
    <source>
        <dbReference type="Google" id="ProtNLM"/>
    </source>
</evidence>
<evidence type="ECO:0000256" key="3">
    <source>
        <dbReference type="PROSITE-ProRule" id="PRU00708"/>
    </source>
</evidence>
<name>A0A6V7Q0V1_ANACO</name>
<keyword evidence="2" id="KW-0809">Transit peptide</keyword>
<dbReference type="AlphaFoldDB" id="A0A6V7Q0V1"/>
<dbReference type="GO" id="GO:0003723">
    <property type="term" value="F:RNA binding"/>
    <property type="evidence" value="ECO:0007669"/>
    <property type="project" value="InterPro"/>
</dbReference>
<dbReference type="PROSITE" id="PS51375">
    <property type="entry name" value="PPR"/>
    <property type="match status" value="1"/>
</dbReference>
<evidence type="ECO:0000256" key="2">
    <source>
        <dbReference type="ARBA" id="ARBA00022946"/>
    </source>
</evidence>
<organism evidence="5">
    <name type="scientific">Ananas comosus var. bracteatus</name>
    <name type="common">red pineapple</name>
    <dbReference type="NCBI Taxonomy" id="296719"/>
    <lineage>
        <taxon>Eukaryota</taxon>
        <taxon>Viridiplantae</taxon>
        <taxon>Streptophyta</taxon>
        <taxon>Embryophyta</taxon>
        <taxon>Tracheophyta</taxon>
        <taxon>Spermatophyta</taxon>
        <taxon>Magnoliopsida</taxon>
        <taxon>Liliopsida</taxon>
        <taxon>Poales</taxon>
        <taxon>Bromeliaceae</taxon>
        <taxon>Bromelioideae</taxon>
        <taxon>Ananas</taxon>
    </lineage>
</organism>
<dbReference type="PANTHER" id="PTHR47926">
    <property type="entry name" value="PENTATRICOPEPTIDE REPEAT-CONTAINING PROTEIN"/>
    <property type="match status" value="1"/>
</dbReference>
<feature type="compositionally biased region" description="Pro residues" evidence="4">
    <location>
        <begin position="8"/>
        <end position="19"/>
    </location>
</feature>
<dbReference type="Pfam" id="PF01535">
    <property type="entry name" value="PPR"/>
    <property type="match status" value="1"/>
</dbReference>
<evidence type="ECO:0000313" key="5">
    <source>
        <dbReference type="EMBL" id="CAD1836762.1"/>
    </source>
</evidence>
<proteinExistence type="predicted"/>
<dbReference type="PANTHER" id="PTHR47926:SF467">
    <property type="entry name" value="REPEAT-CONTAINING PROTEIN, PUTATIVE-RELATED"/>
    <property type="match status" value="1"/>
</dbReference>
<gene>
    <name evidence="5" type="ORF">CB5_LOCUS19973</name>
</gene>
<feature type="region of interest" description="Disordered" evidence="4">
    <location>
        <begin position="95"/>
        <end position="124"/>
    </location>
</feature>
<accession>A0A6V7Q0V1</accession>
<keyword evidence="1" id="KW-0677">Repeat</keyword>
<dbReference type="InterPro" id="IPR046960">
    <property type="entry name" value="PPR_At4g14850-like_plant"/>
</dbReference>
<dbReference type="InterPro" id="IPR002885">
    <property type="entry name" value="PPR_rpt"/>
</dbReference>
<evidence type="ECO:0000256" key="1">
    <source>
        <dbReference type="ARBA" id="ARBA00022737"/>
    </source>
</evidence>
<feature type="repeat" description="PPR" evidence="3">
    <location>
        <begin position="192"/>
        <end position="222"/>
    </location>
</feature>
<feature type="compositionally biased region" description="Pro residues" evidence="4">
    <location>
        <begin position="103"/>
        <end position="122"/>
    </location>
</feature>
<evidence type="ECO:0000256" key="4">
    <source>
        <dbReference type="SAM" id="MobiDB-lite"/>
    </source>
</evidence>
<dbReference type="Gene3D" id="1.25.40.10">
    <property type="entry name" value="Tetratricopeptide repeat domain"/>
    <property type="match status" value="1"/>
</dbReference>
<reference evidence="5" key="1">
    <citation type="submission" date="2020-07" db="EMBL/GenBank/DDBJ databases">
        <authorList>
            <person name="Lin J."/>
        </authorList>
    </citation>
    <scope>NUCLEOTIDE SEQUENCE</scope>
</reference>
<dbReference type="InterPro" id="IPR011990">
    <property type="entry name" value="TPR-like_helical_dom_sf"/>
</dbReference>
<dbReference type="Pfam" id="PF13041">
    <property type="entry name" value="PPR_2"/>
    <property type="match status" value="1"/>
</dbReference>
<dbReference type="NCBIfam" id="TIGR00756">
    <property type="entry name" value="PPR"/>
    <property type="match status" value="2"/>
</dbReference>